<evidence type="ECO:0000256" key="9">
    <source>
        <dbReference type="ARBA" id="ARBA00047764"/>
    </source>
</evidence>
<keyword evidence="8" id="KW-0378">Hydrolase</keyword>
<dbReference type="AlphaFoldDB" id="A0A9Q1BG91"/>
<evidence type="ECO:0000256" key="1">
    <source>
        <dbReference type="ARBA" id="ARBA00001947"/>
    </source>
</evidence>
<evidence type="ECO:0000256" key="5">
    <source>
        <dbReference type="ARBA" id="ARBA00022525"/>
    </source>
</evidence>
<name>A0A9Q1BG91_HOLLE</name>
<evidence type="ECO:0000313" key="12">
    <source>
        <dbReference type="EMBL" id="KAJ8023522.1"/>
    </source>
</evidence>
<keyword evidence="10" id="KW-0812">Transmembrane</keyword>
<dbReference type="GO" id="GO:0004000">
    <property type="term" value="F:adenosine deaminase activity"/>
    <property type="evidence" value="ECO:0007669"/>
    <property type="project" value="InterPro"/>
</dbReference>
<evidence type="ECO:0000256" key="7">
    <source>
        <dbReference type="ARBA" id="ARBA00022729"/>
    </source>
</evidence>
<dbReference type="InterPro" id="IPR001365">
    <property type="entry name" value="A_deaminase_dom"/>
</dbReference>
<comment type="subcellular location">
    <subcellularLocation>
        <location evidence="2">Secreted</location>
    </subcellularLocation>
</comment>
<evidence type="ECO:0000259" key="11">
    <source>
        <dbReference type="Pfam" id="PF00962"/>
    </source>
</evidence>
<evidence type="ECO:0000256" key="4">
    <source>
        <dbReference type="ARBA" id="ARBA00012784"/>
    </source>
</evidence>
<dbReference type="EC" id="3.5.4.4" evidence="4"/>
<keyword evidence="5" id="KW-0964">Secreted</keyword>
<dbReference type="Gene3D" id="3.20.20.140">
    <property type="entry name" value="Metal-dependent hydrolases"/>
    <property type="match status" value="1"/>
</dbReference>
<dbReference type="GO" id="GO:0046103">
    <property type="term" value="P:inosine biosynthetic process"/>
    <property type="evidence" value="ECO:0007669"/>
    <property type="project" value="TreeGrafter"/>
</dbReference>
<dbReference type="EMBL" id="JAIZAY010000019">
    <property type="protein sequence ID" value="KAJ8023522.1"/>
    <property type="molecule type" value="Genomic_DNA"/>
</dbReference>
<dbReference type="OrthoDB" id="7202371at2759"/>
<evidence type="ECO:0000256" key="3">
    <source>
        <dbReference type="ARBA" id="ARBA00006083"/>
    </source>
</evidence>
<keyword evidence="10" id="KW-0472">Membrane</keyword>
<feature type="transmembrane region" description="Helical" evidence="10">
    <location>
        <begin position="20"/>
        <end position="41"/>
    </location>
</feature>
<evidence type="ECO:0000256" key="6">
    <source>
        <dbReference type="ARBA" id="ARBA00022723"/>
    </source>
</evidence>
<dbReference type="FunFam" id="3.20.20.140:FF:000017">
    <property type="entry name" value="Adenosine deaminase 2"/>
    <property type="match status" value="1"/>
</dbReference>
<dbReference type="InterPro" id="IPR032466">
    <property type="entry name" value="Metal_Hydrolase"/>
</dbReference>
<dbReference type="PANTHER" id="PTHR11409:SF39">
    <property type="entry name" value="ADENOSINE DEAMINASE 2"/>
    <property type="match status" value="1"/>
</dbReference>
<evidence type="ECO:0000313" key="13">
    <source>
        <dbReference type="Proteomes" id="UP001152320"/>
    </source>
</evidence>
<keyword evidence="6" id="KW-0479">Metal-binding</keyword>
<sequence>MPPRSAGIAQPRTYTTILRWCLCVTLILPTNFVVGVMSMPMCTDESCVFQTSRDILQKENSMSVGDGVKLNEAERLIDSNILAPLKASELMTYDDFLSYDELPEKSEVFRFIRRMPKGGNLHFHDISMVSIHWVVSELTYLPDLYYCDTLDGKFVRYRYSDNVPNREDFCDGTWISVSEKRKEMGAKNFDKMLYDKMTTENKQQGAQVAWDKFLGSIICVNDLMYSEVGFRSYFKQALTELYEDNVLYVEVRAQMFPILRNNGESFPREKTLRWFIEVTNDFKEANPGFIGAKFILISTRSSPKEVVESDIRTAMMLRQKYPTYLIGYDMSGHENSGRPLRDFVDILFIPAQNGVNLPFFFHAGETKRFGDTDENILFAILLNTTRIGHAFALTKHPILMEMVKQRNIVIEVNPISNQGLNLVSDLRNHPGAVFFANGLPVVICSDDPGPWRTIGLSYDYHAAFMAFTKTKDGLEVLKEMSINGIRYSAMSEGEKKNAFNKWEQKWDGFLTSFQLSKNFASSHKQHREGNEEL</sequence>
<evidence type="ECO:0000256" key="8">
    <source>
        <dbReference type="ARBA" id="ARBA00022801"/>
    </source>
</evidence>
<evidence type="ECO:0000256" key="2">
    <source>
        <dbReference type="ARBA" id="ARBA00004613"/>
    </source>
</evidence>
<dbReference type="PANTHER" id="PTHR11409">
    <property type="entry name" value="ADENOSINE DEAMINASE"/>
    <property type="match status" value="1"/>
</dbReference>
<reference evidence="12" key="1">
    <citation type="submission" date="2021-10" db="EMBL/GenBank/DDBJ databases">
        <title>Tropical sea cucumber genome reveals ecological adaptation and Cuvierian tubules defense mechanism.</title>
        <authorList>
            <person name="Chen T."/>
        </authorList>
    </citation>
    <scope>NUCLEOTIDE SEQUENCE</scope>
    <source>
        <strain evidence="12">Nanhai2018</strain>
        <tissue evidence="12">Muscle</tissue>
    </source>
</reference>
<proteinExistence type="inferred from homology"/>
<dbReference type="GO" id="GO:0006154">
    <property type="term" value="P:adenosine catabolic process"/>
    <property type="evidence" value="ECO:0007669"/>
    <property type="project" value="InterPro"/>
</dbReference>
<accession>A0A9Q1BG91</accession>
<dbReference type="SUPFAM" id="SSF51556">
    <property type="entry name" value="Metallo-dependent hydrolases"/>
    <property type="match status" value="1"/>
</dbReference>
<dbReference type="GO" id="GO:0005615">
    <property type="term" value="C:extracellular space"/>
    <property type="evidence" value="ECO:0007669"/>
    <property type="project" value="InterPro"/>
</dbReference>
<comment type="caution">
    <text evidence="12">The sequence shown here is derived from an EMBL/GenBank/DDBJ whole genome shotgun (WGS) entry which is preliminary data.</text>
</comment>
<organism evidence="12 13">
    <name type="scientific">Holothuria leucospilota</name>
    <name type="common">Black long sea cucumber</name>
    <name type="synonym">Mertensiothuria leucospilota</name>
    <dbReference type="NCBI Taxonomy" id="206669"/>
    <lineage>
        <taxon>Eukaryota</taxon>
        <taxon>Metazoa</taxon>
        <taxon>Echinodermata</taxon>
        <taxon>Eleutherozoa</taxon>
        <taxon>Echinozoa</taxon>
        <taxon>Holothuroidea</taxon>
        <taxon>Aspidochirotacea</taxon>
        <taxon>Aspidochirotida</taxon>
        <taxon>Holothuriidae</taxon>
        <taxon>Holothuria</taxon>
    </lineage>
</organism>
<dbReference type="InterPro" id="IPR006330">
    <property type="entry name" value="Ado/ade_deaminase"/>
</dbReference>
<gene>
    <name evidence="12" type="ORF">HOLleu_35985</name>
</gene>
<comment type="cofactor">
    <cofactor evidence="1">
        <name>Zn(2+)</name>
        <dbReference type="ChEBI" id="CHEBI:29105"/>
    </cofactor>
</comment>
<comment type="similarity">
    <text evidence="3">Belongs to the metallo-dependent hydrolases superfamily. Adenosine and AMP deaminases family. ADGF subfamily.</text>
</comment>
<dbReference type="GO" id="GO:0046872">
    <property type="term" value="F:metal ion binding"/>
    <property type="evidence" value="ECO:0007669"/>
    <property type="project" value="UniProtKB-KW"/>
</dbReference>
<keyword evidence="13" id="KW-1185">Reference proteome</keyword>
<dbReference type="Pfam" id="PF00962">
    <property type="entry name" value="A_deaminase"/>
    <property type="match status" value="1"/>
</dbReference>
<protein>
    <recommendedName>
        <fullName evidence="4">adenosine deaminase</fullName>
        <ecNumber evidence="4">3.5.4.4</ecNumber>
    </recommendedName>
</protein>
<dbReference type="InterPro" id="IPR006331">
    <property type="entry name" value="ADGF"/>
</dbReference>
<dbReference type="NCBIfam" id="TIGR01431">
    <property type="entry name" value="adm_rel"/>
    <property type="match status" value="1"/>
</dbReference>
<keyword evidence="7" id="KW-0732">Signal</keyword>
<comment type="catalytic activity">
    <reaction evidence="9">
        <text>adenosine + H2O + H(+) = inosine + NH4(+)</text>
        <dbReference type="Rhea" id="RHEA:24408"/>
        <dbReference type="ChEBI" id="CHEBI:15377"/>
        <dbReference type="ChEBI" id="CHEBI:15378"/>
        <dbReference type="ChEBI" id="CHEBI:16335"/>
        <dbReference type="ChEBI" id="CHEBI:17596"/>
        <dbReference type="ChEBI" id="CHEBI:28938"/>
        <dbReference type="EC" id="3.5.4.4"/>
    </reaction>
</comment>
<evidence type="ECO:0000256" key="10">
    <source>
        <dbReference type="SAM" id="Phobius"/>
    </source>
</evidence>
<feature type="domain" description="Adenosine deaminase" evidence="11">
    <location>
        <begin position="200"/>
        <end position="498"/>
    </location>
</feature>
<keyword evidence="10" id="KW-1133">Transmembrane helix</keyword>
<dbReference type="Proteomes" id="UP001152320">
    <property type="component" value="Chromosome 19"/>
</dbReference>